<organism evidence="2 3">
    <name type="scientific">Sphingobacterium wenxiniae</name>
    <dbReference type="NCBI Taxonomy" id="683125"/>
    <lineage>
        <taxon>Bacteria</taxon>
        <taxon>Pseudomonadati</taxon>
        <taxon>Bacteroidota</taxon>
        <taxon>Sphingobacteriia</taxon>
        <taxon>Sphingobacteriales</taxon>
        <taxon>Sphingobacteriaceae</taxon>
        <taxon>Sphingobacterium</taxon>
    </lineage>
</organism>
<gene>
    <name evidence="2" type="ORF">SAMN05660206_108102</name>
</gene>
<dbReference type="NCBIfam" id="NF047658">
    <property type="entry name" value="HYC_CC_PP"/>
    <property type="match status" value="1"/>
</dbReference>
<name>A0A1I6UB69_9SPHI</name>
<dbReference type="Proteomes" id="UP000198785">
    <property type="component" value="Unassembled WGS sequence"/>
</dbReference>
<dbReference type="OrthoDB" id="1252385at2"/>
<feature type="signal peptide" evidence="1">
    <location>
        <begin position="1"/>
        <end position="19"/>
    </location>
</feature>
<dbReference type="RefSeq" id="WP_093366315.1">
    <property type="nucleotide sequence ID" value="NZ_FOZZ01000008.1"/>
</dbReference>
<keyword evidence="1" id="KW-0732">Signal</keyword>
<dbReference type="STRING" id="683125.SAMN05660206_108102"/>
<feature type="chain" id="PRO_5011436654" evidence="1">
    <location>
        <begin position="20"/>
        <end position="142"/>
    </location>
</feature>
<evidence type="ECO:0000313" key="3">
    <source>
        <dbReference type="Proteomes" id="UP000198785"/>
    </source>
</evidence>
<dbReference type="EMBL" id="FOZZ01000008">
    <property type="protein sequence ID" value="SFS98665.1"/>
    <property type="molecule type" value="Genomic_DNA"/>
</dbReference>
<reference evidence="2 3" key="1">
    <citation type="submission" date="2016-10" db="EMBL/GenBank/DDBJ databases">
        <authorList>
            <person name="de Groot N.N."/>
        </authorList>
    </citation>
    <scope>NUCLEOTIDE SEQUENCE [LARGE SCALE GENOMIC DNA]</scope>
    <source>
        <strain evidence="2 3">DSM 22789</strain>
    </source>
</reference>
<proteinExistence type="predicted"/>
<dbReference type="InterPro" id="IPR058512">
    <property type="entry name" value="DUF8199"/>
</dbReference>
<dbReference type="AlphaFoldDB" id="A0A1I6UB69"/>
<accession>A0A1I6UB69</accession>
<sequence>MKKLFVILFSFLYLVLASGFTQYSHTCKGMAMKTFSLTNTAQQNSDEPCPICADNEKGLTQKKKDCCQHEAKIVKVEDSVKKQSQFDFSVKFWGDAIPNKTLGTVFDFPLITDNTKQTPSYFSSKVAVRGTPLYIYHCVYRI</sequence>
<evidence type="ECO:0000313" key="2">
    <source>
        <dbReference type="EMBL" id="SFS98665.1"/>
    </source>
</evidence>
<dbReference type="Pfam" id="PF26622">
    <property type="entry name" value="DUF8199"/>
    <property type="match status" value="1"/>
</dbReference>
<protein>
    <submittedName>
        <fullName evidence="2">Uncharacterized protein</fullName>
    </submittedName>
</protein>
<dbReference type="InterPro" id="IPR058060">
    <property type="entry name" value="HYC_CC_PP"/>
</dbReference>
<keyword evidence="3" id="KW-1185">Reference proteome</keyword>
<evidence type="ECO:0000256" key="1">
    <source>
        <dbReference type="SAM" id="SignalP"/>
    </source>
</evidence>